<dbReference type="Gene3D" id="3.50.7.10">
    <property type="entry name" value="GroEL"/>
    <property type="match status" value="1"/>
</dbReference>
<reference evidence="3 4" key="1">
    <citation type="journal article" date="2013" name="Curr. Biol.">
        <title>The Genome of the Foraminiferan Reticulomyxa filosa.</title>
        <authorList>
            <person name="Glockner G."/>
            <person name="Hulsmann N."/>
            <person name="Schleicher M."/>
            <person name="Noegel A.A."/>
            <person name="Eichinger L."/>
            <person name="Gallinger C."/>
            <person name="Pawlowski J."/>
            <person name="Sierra R."/>
            <person name="Euteneuer U."/>
            <person name="Pillet L."/>
            <person name="Moustafa A."/>
            <person name="Platzer M."/>
            <person name="Groth M."/>
            <person name="Szafranski K."/>
            <person name="Schliwa M."/>
        </authorList>
    </citation>
    <scope>NUCLEOTIDE SEQUENCE [LARGE SCALE GENOMIC DNA]</scope>
</reference>
<evidence type="ECO:0000313" key="4">
    <source>
        <dbReference type="Proteomes" id="UP000023152"/>
    </source>
</evidence>
<evidence type="ECO:0000256" key="2">
    <source>
        <dbReference type="ARBA" id="ARBA00023186"/>
    </source>
</evidence>
<evidence type="ECO:0000313" key="3">
    <source>
        <dbReference type="EMBL" id="ETO31021.1"/>
    </source>
</evidence>
<dbReference type="PANTHER" id="PTHR45633">
    <property type="entry name" value="60 KDA HEAT SHOCK PROTEIN, MITOCHONDRIAL"/>
    <property type="match status" value="1"/>
</dbReference>
<dbReference type="OrthoDB" id="8300137at2759"/>
<feature type="non-terminal residue" evidence="3">
    <location>
        <position position="189"/>
    </location>
</feature>
<dbReference type="InterPro" id="IPR001844">
    <property type="entry name" value="Cpn60/GroEL"/>
</dbReference>
<dbReference type="EMBL" id="ASPP01005176">
    <property type="protein sequence ID" value="ETO31021.1"/>
    <property type="molecule type" value="Genomic_DNA"/>
</dbReference>
<evidence type="ECO:0000256" key="1">
    <source>
        <dbReference type="ARBA" id="ARBA00006607"/>
    </source>
</evidence>
<dbReference type="Proteomes" id="UP000023152">
    <property type="component" value="Unassembled WGS sequence"/>
</dbReference>
<dbReference type="InterPro" id="IPR027409">
    <property type="entry name" value="GroEL-like_apical_dom_sf"/>
</dbReference>
<dbReference type="InterPro" id="IPR027410">
    <property type="entry name" value="TCP-1-like_intermed_sf"/>
</dbReference>
<dbReference type="GO" id="GO:0042026">
    <property type="term" value="P:protein refolding"/>
    <property type="evidence" value="ECO:0007669"/>
    <property type="project" value="InterPro"/>
</dbReference>
<gene>
    <name evidence="3" type="ORF">RFI_06094</name>
</gene>
<comment type="caution">
    <text evidence="3">The sequence shown here is derived from an EMBL/GenBank/DDBJ whole genome shotgun (WGS) entry which is preliminary data.</text>
</comment>
<dbReference type="SUPFAM" id="SSF54849">
    <property type="entry name" value="GroEL-intermediate domain like"/>
    <property type="match status" value="1"/>
</dbReference>
<comment type="similarity">
    <text evidence="1">Belongs to the chaperonin (HSP60) family.</text>
</comment>
<name>X6NYG0_RETFI</name>
<dbReference type="GO" id="GO:0005524">
    <property type="term" value="F:ATP binding"/>
    <property type="evidence" value="ECO:0007669"/>
    <property type="project" value="InterPro"/>
</dbReference>
<keyword evidence="2" id="KW-0143">Chaperone</keyword>
<keyword evidence="4" id="KW-1185">Reference proteome</keyword>
<accession>X6NYG0</accession>
<dbReference type="Gene3D" id="3.30.260.10">
    <property type="entry name" value="TCP-1-like chaperonin intermediate domain"/>
    <property type="match status" value="1"/>
</dbReference>
<dbReference type="GO" id="GO:0140662">
    <property type="term" value="F:ATP-dependent protein folding chaperone"/>
    <property type="evidence" value="ECO:0007669"/>
    <property type="project" value="InterPro"/>
</dbReference>
<proteinExistence type="inferred from homology"/>
<protein>
    <submittedName>
        <fullName evidence="3">Chaperonin GroEL</fullName>
    </submittedName>
</protein>
<dbReference type="InterPro" id="IPR002423">
    <property type="entry name" value="Cpn60/GroEL/TCP-1"/>
</dbReference>
<dbReference type="Pfam" id="PF00118">
    <property type="entry name" value="Cpn60_TCP1"/>
    <property type="match status" value="1"/>
</dbReference>
<dbReference type="AlphaFoldDB" id="X6NYG0"/>
<sequence length="189" mass="20900">MDMKRGIDKAVSKVSEHLKSIAEPVRDKEAIFKVATISANGDRKLGQLIADAFEKVGNDGVVNVQDGKSFEDSLEVVEGMKFDRGFISPLFITNPKKQIVEYDDPLLLFADKKISSGTAILPLLQKVCTFLIHTKKKLSPNGACVYDVYNLGFFYNHPLIIISEDVDGEALSTLLLNRLNVNVRVCAVK</sequence>
<organism evidence="3 4">
    <name type="scientific">Reticulomyxa filosa</name>
    <dbReference type="NCBI Taxonomy" id="46433"/>
    <lineage>
        <taxon>Eukaryota</taxon>
        <taxon>Sar</taxon>
        <taxon>Rhizaria</taxon>
        <taxon>Retaria</taxon>
        <taxon>Foraminifera</taxon>
        <taxon>Monothalamids</taxon>
        <taxon>Reticulomyxidae</taxon>
        <taxon>Reticulomyxa</taxon>
    </lineage>
</organism>
<dbReference type="SUPFAM" id="SSF52029">
    <property type="entry name" value="GroEL apical domain-like"/>
    <property type="match status" value="2"/>
</dbReference>